<protein>
    <recommendedName>
        <fullName evidence="4">Lipopolysaccharide export system protein LptA</fullName>
    </recommendedName>
</protein>
<evidence type="ECO:0000256" key="1">
    <source>
        <dbReference type="SAM" id="SignalP"/>
    </source>
</evidence>
<name>A0AAW3ZLX8_9GAMM</name>
<evidence type="ECO:0000313" key="3">
    <source>
        <dbReference type="Proteomes" id="UP000613768"/>
    </source>
</evidence>
<reference evidence="2 3" key="1">
    <citation type="submission" date="2020-09" db="EMBL/GenBank/DDBJ databases">
        <title>Pseudoxanthomonas sp. CAU 1598 isolated from sand of Yaerae Beach.</title>
        <authorList>
            <person name="Kim W."/>
        </authorList>
    </citation>
    <scope>NUCLEOTIDE SEQUENCE [LARGE SCALE GENOMIC DNA]</scope>
    <source>
        <strain evidence="2 3">CAU 1598</strain>
    </source>
</reference>
<proteinExistence type="predicted"/>
<keyword evidence="3" id="KW-1185">Reference proteome</keyword>
<organism evidence="2 3">
    <name type="scientific">Pseudomarimonas arenosa</name>
    <dbReference type="NCBI Taxonomy" id="2774145"/>
    <lineage>
        <taxon>Bacteria</taxon>
        <taxon>Pseudomonadati</taxon>
        <taxon>Pseudomonadota</taxon>
        <taxon>Gammaproteobacteria</taxon>
        <taxon>Lysobacterales</taxon>
        <taxon>Lysobacteraceae</taxon>
        <taxon>Pseudomarimonas</taxon>
    </lineage>
</organism>
<dbReference type="RefSeq" id="WP_192029895.1">
    <property type="nucleotide sequence ID" value="NZ_JACYTR010000023.1"/>
</dbReference>
<keyword evidence="1" id="KW-0732">Signal</keyword>
<dbReference type="Proteomes" id="UP000613768">
    <property type="component" value="Unassembled WGS sequence"/>
</dbReference>
<comment type="caution">
    <text evidence="2">The sequence shown here is derived from an EMBL/GenBank/DDBJ whole genome shotgun (WGS) entry which is preliminary data.</text>
</comment>
<dbReference type="AlphaFoldDB" id="A0AAW3ZLX8"/>
<evidence type="ECO:0000313" key="2">
    <source>
        <dbReference type="EMBL" id="MBD8526475.1"/>
    </source>
</evidence>
<feature type="chain" id="PRO_5043352185" description="Lipopolysaccharide export system protein LptA" evidence="1">
    <location>
        <begin position="21"/>
        <end position="157"/>
    </location>
</feature>
<evidence type="ECO:0008006" key="4">
    <source>
        <dbReference type="Google" id="ProtNLM"/>
    </source>
</evidence>
<accession>A0AAW3ZLX8</accession>
<dbReference type="EMBL" id="JACYTR010000023">
    <property type="protein sequence ID" value="MBD8526475.1"/>
    <property type="molecule type" value="Genomic_DNA"/>
</dbReference>
<feature type="signal peptide" evidence="1">
    <location>
        <begin position="1"/>
        <end position="20"/>
    </location>
</feature>
<gene>
    <name evidence="2" type="ORF">IFO71_12070</name>
</gene>
<sequence length="157" mass="16739">MLKQTLLALMIGAASMTAQALTIERSTTISDDFGGYATIQSSGVVGEQSGLRVANAEFVNFHPRSEQSEVSGSVQREVLRDGELVSVSYDGSLQLSGQRDGQANELSIEFTDLRIERGEESADLSGTLSLNGNSIDAAEAPQAVRAVLLGLLRFFRA</sequence>